<dbReference type="InterPro" id="IPR015943">
    <property type="entry name" value="WD40/YVTN_repeat-like_dom_sf"/>
</dbReference>
<dbReference type="InterPro" id="IPR036322">
    <property type="entry name" value="WD40_repeat_dom_sf"/>
</dbReference>
<evidence type="ECO:0000313" key="2">
    <source>
        <dbReference type="EMBL" id="KAJ1968324.1"/>
    </source>
</evidence>
<gene>
    <name evidence="2" type="ORF">IWQ62_001313</name>
</gene>
<feature type="compositionally biased region" description="Polar residues" evidence="1">
    <location>
        <begin position="691"/>
        <end position="701"/>
    </location>
</feature>
<feature type="compositionally biased region" description="Polar residues" evidence="1">
    <location>
        <begin position="615"/>
        <end position="625"/>
    </location>
</feature>
<sequence length="1892" mass="205774">MVRYPLYACATVWHPPATGGADAIPPRLNEQPTSPEFSEAQRLLRHLLHNVQPTAMVVSPLSGTVLPGEERSFSLVLGLHNGHLLQWTITTTDTTGSLWTGIRLQRIIQAHSEPVRLLKVLHFPADQPGPREWAVLSISHVGHARISSLTDGQSLRYTPSLFPFGTPTTLATVSDTVYLEHPSVGFVGGHSPFVVVVDLWTLERVCTWRTQCDPNWVTALGCSSLPNPSHPLLDIFCCTADGTLEWWQVNLSLLLGKSRDPSSSHLWTQVLSGEDEPFFPDTGTSFPSLEKAAFSRKASGRKSLGGRIIQIQVVPLAADGVILITVARKQSTLWRFHSNGTLTEIVLWTIPPEDLGVFRDAIIMRNSYRVILWDQLGNLQTYQWADEAPPICITHRAGGQNPANSPSRSVWTAPLYVPHHPDHCTPCLIMWASIPHSPPTLRGYDLTRLPDMAFPGQLPWDSDNRPYPPLVIPPTLYSPGPGTNDSRDDLSPQLQPPGKSLALPEISATHSMSGSFDPRGRLRKASSPCNLGLLSLPGLSPTLSAPQSASVDSLEVKGEVGASRPLGKSVGLRVSVTGRPDRPASSGTDTSVTHTLRELLGDYRTEDSQPLEANRMSSSSDRTPVSKTMASASFDRTLATGAVVHSRAGHSNPGITTLMQSALSVSSSPVLQVHRDTLTDNIPELAQRLLQTGQRRSSADTYRSPVLRETPSTIYPPPHSDSGSQGAHRTDYTPSCFTAPTQIWTLPSGPRDHRTPMQLGDRCPLSDSIASEVLDIDSVTPTAVIVSGSGYVLAGLANGDVLAQPILDYFQARSLTEEKSATQQVGDLQTILFNGHPPSLAPLSARVPLTCLVMWCPPIPPPLTDTPKRVPVSPYLIAGDQKGRLQIWQIPSVSWASIGQTFPTTYITQGGRKYPVPAVPLTMELYVTTTAIHGITPLGPETFRETAPTLLPLRPVFQRFLTALWSLAATHAGSNTGDLCLHSTGMNFPLLSLRRTRSTLTVPKGSLSLPGTPRKGNRTVSEYPAAQRSTQREGATYLSDNDSPRHPLRKGHRSFSTVASASSSVNGTANPQASQLAGLIQELENVRLTHRVELDQVLQGLWSEGVQQHLAPCVITTAADGVTGLVCMCSHRILQTTSSTLAPWEGLSFHADSNCLVVSHRDEDKPEVTWQLPEPFGDPMSSKLDPPWQVTPCFVQPNGTPLGYTWSIVIQHLASTTNTSVHTYPQEQEDVAVPSIPTEKTLVPFQTPLGHSKESVIDILFPTGSFSAITARSEVATTFASAFLATHWIWGIHSSDDTQCRADFAVGRPRVMWTTDHRLEPPPGVQKGKARATAPVITVPLGATLERVSPQGDRGSRVDPGMRKPLGASPREVAVNLLTLLLTLQTSCLTTDKDYATSRAAWLTRFGSHVFSLASSSDDVPPSLAYLARFRQDDHPGVEYAAKTILSFFFQAHPDPASAGSLISHWTHLVPSLADVSPSWPLQATGLSLQAVLLLGLVGVEVPTWLTEPLQKQVAHALFLLIKSLAVSPDHKATAVDLFTQGFTLWQPHLDAPRILRALVYYASTGTTNHSTLGSSRETDAEGTTSDVGREGHSVVHSGSSEFLTRHARQALLRLTTLHPALIASTFALDLLTSEYLKERKLALKVLGWLVQKRTSLLYPFLTRLVDQVVKSLDPRVPEVRRAMVGAVTQCLQELVRMYPNLAFHGASQRLAIGTQEGAVVITDLRTATHALVLEGAVNPAVAVNFSADGKLLACYVPAECRLIIWETTTSLLTMLASSLFASMKGRGRSHSHTHHRPSSSTDQQGEGRRTLPLASREYPTSSELVTSSEANSPQTLFNQQPYKEFRVVTPASPTITRPLASQSRLRSTQVEWRGERTVCLQFGQSIFSFSV</sequence>
<evidence type="ECO:0000313" key="3">
    <source>
        <dbReference type="Proteomes" id="UP001150925"/>
    </source>
</evidence>
<accession>A0A9W8AYN5</accession>
<feature type="region of interest" description="Disordered" evidence="1">
    <location>
        <begin position="1569"/>
        <end position="1592"/>
    </location>
</feature>
<feature type="region of interest" description="Disordered" evidence="1">
    <location>
        <begin position="602"/>
        <end position="625"/>
    </location>
</feature>
<dbReference type="EMBL" id="JANBPY010000199">
    <property type="protein sequence ID" value="KAJ1968324.1"/>
    <property type="molecule type" value="Genomic_DNA"/>
</dbReference>
<protein>
    <submittedName>
        <fullName evidence="2">Uncharacterized protein</fullName>
    </submittedName>
</protein>
<dbReference type="OrthoDB" id="338622at2759"/>
<dbReference type="InterPro" id="IPR016024">
    <property type="entry name" value="ARM-type_fold"/>
</dbReference>
<reference evidence="2" key="1">
    <citation type="submission" date="2022-07" db="EMBL/GenBank/DDBJ databases">
        <title>Phylogenomic reconstructions and comparative analyses of Kickxellomycotina fungi.</title>
        <authorList>
            <person name="Reynolds N.K."/>
            <person name="Stajich J.E."/>
            <person name="Barry K."/>
            <person name="Grigoriev I.V."/>
            <person name="Crous P."/>
            <person name="Smith M.E."/>
        </authorList>
    </citation>
    <scope>NUCLEOTIDE SEQUENCE</scope>
    <source>
        <strain evidence="2">RSA 1196</strain>
    </source>
</reference>
<feature type="region of interest" description="Disordered" evidence="1">
    <location>
        <begin position="1001"/>
        <end position="1056"/>
    </location>
</feature>
<dbReference type="SUPFAM" id="SSF48371">
    <property type="entry name" value="ARM repeat"/>
    <property type="match status" value="1"/>
</dbReference>
<dbReference type="SUPFAM" id="SSF50978">
    <property type="entry name" value="WD40 repeat-like"/>
    <property type="match status" value="1"/>
</dbReference>
<dbReference type="GO" id="GO:0005737">
    <property type="term" value="C:cytoplasm"/>
    <property type="evidence" value="ECO:0007669"/>
    <property type="project" value="TreeGrafter"/>
</dbReference>
<dbReference type="InterPro" id="IPR049916">
    <property type="entry name" value="WDR72-like"/>
</dbReference>
<feature type="compositionally biased region" description="Polar residues" evidence="1">
    <location>
        <begin position="1027"/>
        <end position="1041"/>
    </location>
</feature>
<evidence type="ECO:0000256" key="1">
    <source>
        <dbReference type="SAM" id="MobiDB-lite"/>
    </source>
</evidence>
<dbReference type="Proteomes" id="UP001150925">
    <property type="component" value="Unassembled WGS sequence"/>
</dbReference>
<feature type="region of interest" description="Disordered" evidence="1">
    <location>
        <begin position="691"/>
        <end position="731"/>
    </location>
</feature>
<dbReference type="SUPFAM" id="SSF117289">
    <property type="entry name" value="Nucleoporin domain"/>
    <property type="match status" value="1"/>
</dbReference>
<dbReference type="PANTHER" id="PTHR44099">
    <property type="entry name" value="RABCONNECTIN-3B, ISOFORM A"/>
    <property type="match status" value="1"/>
</dbReference>
<dbReference type="Gene3D" id="2.130.10.10">
    <property type="entry name" value="YVTN repeat-like/Quinoprotein amine dehydrogenase"/>
    <property type="match status" value="1"/>
</dbReference>
<dbReference type="PANTHER" id="PTHR44099:SF4">
    <property type="entry name" value="RABCONNECTIN-3B, ISOFORM A"/>
    <property type="match status" value="1"/>
</dbReference>
<keyword evidence="3" id="KW-1185">Reference proteome</keyword>
<feature type="region of interest" description="Disordered" evidence="1">
    <location>
        <begin position="471"/>
        <end position="519"/>
    </location>
</feature>
<feature type="compositionally biased region" description="Polar residues" evidence="1">
    <location>
        <begin position="1569"/>
        <end position="1587"/>
    </location>
</feature>
<organism evidence="2 3">
    <name type="scientific">Dispira parvispora</name>
    <dbReference type="NCBI Taxonomy" id="1520584"/>
    <lineage>
        <taxon>Eukaryota</taxon>
        <taxon>Fungi</taxon>
        <taxon>Fungi incertae sedis</taxon>
        <taxon>Zoopagomycota</taxon>
        <taxon>Kickxellomycotina</taxon>
        <taxon>Dimargaritomycetes</taxon>
        <taxon>Dimargaritales</taxon>
        <taxon>Dimargaritaceae</taxon>
        <taxon>Dispira</taxon>
    </lineage>
</organism>
<comment type="caution">
    <text evidence="2">The sequence shown here is derived from an EMBL/GenBank/DDBJ whole genome shotgun (WGS) entry which is preliminary data.</text>
</comment>
<feature type="region of interest" description="Disordered" evidence="1">
    <location>
        <begin position="1786"/>
        <end position="1811"/>
    </location>
</feature>
<proteinExistence type="predicted"/>
<name>A0A9W8AYN5_9FUNG</name>
<feature type="compositionally biased region" description="Basic residues" evidence="1">
    <location>
        <begin position="1786"/>
        <end position="1798"/>
    </location>
</feature>
<feature type="compositionally biased region" description="Polar residues" evidence="1">
    <location>
        <begin position="721"/>
        <end position="731"/>
    </location>
</feature>